<dbReference type="AlphaFoldDB" id="A0A1I1ALS6"/>
<dbReference type="SUPFAM" id="SSF54427">
    <property type="entry name" value="NTF2-like"/>
    <property type="match status" value="1"/>
</dbReference>
<evidence type="ECO:0000313" key="3">
    <source>
        <dbReference type="Proteomes" id="UP000198838"/>
    </source>
</evidence>
<evidence type="ECO:0000259" key="1">
    <source>
        <dbReference type="Pfam" id="PF14534"/>
    </source>
</evidence>
<dbReference type="InterPro" id="IPR032710">
    <property type="entry name" value="NTF2-like_dom_sf"/>
</dbReference>
<organism evidence="2 3">
    <name type="scientific">Acetitomaculum ruminis DSM 5522</name>
    <dbReference type="NCBI Taxonomy" id="1120918"/>
    <lineage>
        <taxon>Bacteria</taxon>
        <taxon>Bacillati</taxon>
        <taxon>Bacillota</taxon>
        <taxon>Clostridia</taxon>
        <taxon>Lachnospirales</taxon>
        <taxon>Lachnospiraceae</taxon>
        <taxon>Acetitomaculum</taxon>
    </lineage>
</organism>
<dbReference type="OrthoDB" id="3253136at2"/>
<dbReference type="EMBL" id="FOJY01000029">
    <property type="protein sequence ID" value="SFB38316.1"/>
    <property type="molecule type" value="Genomic_DNA"/>
</dbReference>
<dbReference type="RefSeq" id="WP_092874825.1">
    <property type="nucleotide sequence ID" value="NZ_FOJY01000029.1"/>
</dbReference>
<sequence>MGEEEKISELYKDYWDYMIEKNIEGLRSLMSADYCLYHMTGVRQSADEFLKGLDNGTFNYYSAQHDDIVVGVHGDEASLTGKSRVVAAVYGGGNGSWRLQGDFTLRKENENWKFTSSRASTY</sequence>
<feature type="domain" description="DUF4440" evidence="1">
    <location>
        <begin position="7"/>
        <end position="113"/>
    </location>
</feature>
<name>A0A1I1ALS6_9FIRM</name>
<keyword evidence="3" id="KW-1185">Reference proteome</keyword>
<dbReference type="Pfam" id="PF14534">
    <property type="entry name" value="DUF4440"/>
    <property type="match status" value="1"/>
</dbReference>
<evidence type="ECO:0000313" key="2">
    <source>
        <dbReference type="EMBL" id="SFB38316.1"/>
    </source>
</evidence>
<accession>A0A1I1ALS6</accession>
<proteinExistence type="predicted"/>
<reference evidence="2 3" key="1">
    <citation type="submission" date="2016-10" db="EMBL/GenBank/DDBJ databases">
        <authorList>
            <person name="de Groot N.N."/>
        </authorList>
    </citation>
    <scope>NUCLEOTIDE SEQUENCE [LARGE SCALE GENOMIC DNA]</scope>
    <source>
        <strain evidence="2 3">DSM 5522</strain>
    </source>
</reference>
<dbReference type="Proteomes" id="UP000198838">
    <property type="component" value="Unassembled WGS sequence"/>
</dbReference>
<dbReference type="Gene3D" id="3.10.450.50">
    <property type="match status" value="1"/>
</dbReference>
<gene>
    <name evidence="2" type="ORF">SAMN05216249_12920</name>
</gene>
<dbReference type="STRING" id="1120918.SAMN05216249_12920"/>
<protein>
    <recommendedName>
        <fullName evidence="1">DUF4440 domain-containing protein</fullName>
    </recommendedName>
</protein>
<dbReference type="InterPro" id="IPR027843">
    <property type="entry name" value="DUF4440"/>
</dbReference>